<protein>
    <submittedName>
        <fullName evidence="9">Putative membrane protein involved in D-alanine export</fullName>
    </submittedName>
</protein>
<comment type="similarity">
    <text evidence="2 7">Belongs to the membrane-bound acyltransferase family.</text>
</comment>
<dbReference type="InterPro" id="IPR051085">
    <property type="entry name" value="MB_O-acyltransferase"/>
</dbReference>
<dbReference type="InterPro" id="IPR028362">
    <property type="entry name" value="AlgI"/>
</dbReference>
<sequence>MKFNSVEFFVFLAIVFGLLWRFSKSLRWNNILLLVASYVFYGWWDYRFLFLMFASSLVDYLVGYFLPGSNRKKLLMGISLGVNLGLLMFFKYFNFFINSAEDLMHGLGYDSHFQVLNIILPVGISFYTFQTLSYSLDVYKGKLKPQKNFIAFLNYVSFFPQLVAGPIERAAVFLPQFLKPRVFDYNQAVLGMRLLLYGIFKKMVIADNVGLRVDEIFSNPSDRSGAELIFGISLFFVQLYSDFSAYTDIARGVAKMLGFELMRNFRTPLFAKSIPEFWARWHISLTTWFRDYLFLWLAGLNRKSTLWRIVATVILFFVIGFWHGANYTFAVFGILNGLYFIPRILSRKSRGMRDVLSILNNHPFWSSVSRLFTFSLICFTGVLFRSENIEHAWSYYEGMFTNNFLGINEFTYQGIAIATGFMVFEWFTRHKPHPFDLEDYPTWLRRTLYVLLILAVFLFGYFGKEPFYYFQF</sequence>
<keyword evidence="10" id="KW-1185">Reference proteome</keyword>
<feature type="transmembrane region" description="Helical" evidence="8">
    <location>
        <begin position="113"/>
        <end position="136"/>
    </location>
</feature>
<dbReference type="EMBL" id="CP003156">
    <property type="protein sequence ID" value="AEV32715.1"/>
    <property type="molecule type" value="Genomic_DNA"/>
</dbReference>
<keyword evidence="3 7" id="KW-1003">Cell membrane</keyword>
<dbReference type="PATRIC" id="fig|926562.3.peg.1734"/>
<evidence type="ECO:0000256" key="3">
    <source>
        <dbReference type="ARBA" id="ARBA00022475"/>
    </source>
</evidence>
<dbReference type="Proteomes" id="UP000005631">
    <property type="component" value="Chromosome"/>
</dbReference>
<dbReference type="GO" id="GO:0005886">
    <property type="term" value="C:plasma membrane"/>
    <property type="evidence" value="ECO:0007669"/>
    <property type="project" value="UniProtKB-SubCell"/>
</dbReference>
<organism evidence="9 10">
    <name type="scientific">Owenweeksia hongkongensis (strain DSM 17368 / CIP 108786 / JCM 12287 / NRRL B-23963 / UST20020801)</name>
    <dbReference type="NCBI Taxonomy" id="926562"/>
    <lineage>
        <taxon>Bacteria</taxon>
        <taxon>Pseudomonadati</taxon>
        <taxon>Bacteroidota</taxon>
        <taxon>Flavobacteriia</taxon>
        <taxon>Flavobacteriales</taxon>
        <taxon>Owenweeksiaceae</taxon>
        <taxon>Owenweeksia</taxon>
    </lineage>
</organism>
<evidence type="ECO:0000256" key="2">
    <source>
        <dbReference type="ARBA" id="ARBA00010323"/>
    </source>
</evidence>
<keyword evidence="7" id="KW-0012">Acyltransferase</keyword>
<feature type="transmembrane region" description="Helical" evidence="8">
    <location>
        <begin position="50"/>
        <end position="67"/>
    </location>
</feature>
<keyword evidence="4 8" id="KW-0812">Transmembrane</keyword>
<dbReference type="PIRSF" id="PIRSF500217">
    <property type="entry name" value="AlgI"/>
    <property type="match status" value="1"/>
</dbReference>
<dbReference type="OrthoDB" id="9805788at2"/>
<dbReference type="eggNOG" id="COG1696">
    <property type="taxonomic scope" value="Bacteria"/>
</dbReference>
<dbReference type="GO" id="GO:0016746">
    <property type="term" value="F:acyltransferase activity"/>
    <property type="evidence" value="ECO:0007669"/>
    <property type="project" value="UniProtKB-KW"/>
</dbReference>
<dbReference type="InterPro" id="IPR024194">
    <property type="entry name" value="Ac/AlaTfrase_AlgI/DltB"/>
</dbReference>
<dbReference type="KEGG" id="oho:Oweho_1728"/>
<evidence type="ECO:0000256" key="1">
    <source>
        <dbReference type="ARBA" id="ARBA00004651"/>
    </source>
</evidence>
<accession>G8R0L1</accession>
<keyword evidence="7" id="KW-0808">Transferase</keyword>
<dbReference type="InterPro" id="IPR004299">
    <property type="entry name" value="MBOAT_fam"/>
</dbReference>
<feature type="transmembrane region" description="Helical" evidence="8">
    <location>
        <begin position="367"/>
        <end position="384"/>
    </location>
</feature>
<evidence type="ECO:0000256" key="6">
    <source>
        <dbReference type="ARBA" id="ARBA00023136"/>
    </source>
</evidence>
<evidence type="ECO:0000256" key="8">
    <source>
        <dbReference type="SAM" id="Phobius"/>
    </source>
</evidence>
<gene>
    <name evidence="9" type="ordered locus">Oweho_1728</name>
</gene>
<comment type="subcellular location">
    <subcellularLocation>
        <location evidence="1">Cell membrane</location>
        <topology evidence="1">Multi-pass membrane protein</topology>
    </subcellularLocation>
</comment>
<feature type="transmembrane region" description="Helical" evidence="8">
    <location>
        <begin position="447"/>
        <end position="463"/>
    </location>
</feature>
<dbReference type="STRING" id="926562.Oweho_1728"/>
<name>G8R0L1_OWEHD</name>
<dbReference type="GO" id="GO:0042121">
    <property type="term" value="P:alginic acid biosynthetic process"/>
    <property type="evidence" value="ECO:0007669"/>
    <property type="project" value="InterPro"/>
</dbReference>
<dbReference type="Pfam" id="PF03062">
    <property type="entry name" value="MBOAT"/>
    <property type="match status" value="1"/>
</dbReference>
<evidence type="ECO:0000256" key="7">
    <source>
        <dbReference type="PIRNR" id="PIRNR016636"/>
    </source>
</evidence>
<evidence type="ECO:0000256" key="5">
    <source>
        <dbReference type="ARBA" id="ARBA00022989"/>
    </source>
</evidence>
<dbReference type="AlphaFoldDB" id="G8R0L1"/>
<dbReference type="HOGENOM" id="CLU_025255_1_3_10"/>
<evidence type="ECO:0000256" key="4">
    <source>
        <dbReference type="ARBA" id="ARBA00022692"/>
    </source>
</evidence>
<feature type="transmembrane region" description="Helical" evidence="8">
    <location>
        <begin position="6"/>
        <end position="23"/>
    </location>
</feature>
<evidence type="ECO:0000313" key="10">
    <source>
        <dbReference type="Proteomes" id="UP000005631"/>
    </source>
</evidence>
<dbReference type="PANTHER" id="PTHR13285">
    <property type="entry name" value="ACYLTRANSFERASE"/>
    <property type="match status" value="1"/>
</dbReference>
<feature type="transmembrane region" description="Helical" evidence="8">
    <location>
        <begin position="329"/>
        <end position="346"/>
    </location>
</feature>
<keyword evidence="5 8" id="KW-1133">Transmembrane helix</keyword>
<dbReference type="PANTHER" id="PTHR13285:SF18">
    <property type="entry name" value="PROTEIN-CYSTEINE N-PALMITOYLTRANSFERASE RASP"/>
    <property type="match status" value="1"/>
</dbReference>
<reference evidence="9 10" key="1">
    <citation type="journal article" date="2012" name="Stand. Genomic Sci.">
        <title>Genome sequence of the orange-pigmented seawater bacterium Owenweeksia hongkongensis type strain (UST20020801(T)).</title>
        <authorList>
            <person name="Riedel T."/>
            <person name="Held B."/>
            <person name="Nolan M."/>
            <person name="Lucas S."/>
            <person name="Lapidus A."/>
            <person name="Tice H."/>
            <person name="Del Rio T.G."/>
            <person name="Cheng J.F."/>
            <person name="Han C."/>
            <person name="Tapia R."/>
            <person name="Goodwin L.A."/>
            <person name="Pitluck S."/>
            <person name="Liolios K."/>
            <person name="Mavromatis K."/>
            <person name="Pagani I."/>
            <person name="Ivanova N."/>
            <person name="Mikhailova N."/>
            <person name="Pati A."/>
            <person name="Chen A."/>
            <person name="Palaniappan K."/>
            <person name="Rohde M."/>
            <person name="Tindall B.J."/>
            <person name="Detter J.C."/>
            <person name="Goker M."/>
            <person name="Woyke T."/>
            <person name="Bristow J."/>
            <person name="Eisen J.A."/>
            <person name="Markowitz V."/>
            <person name="Hugenholtz P."/>
            <person name="Klenk H.P."/>
            <person name="Kyrpides N.C."/>
        </authorList>
    </citation>
    <scope>NUCLEOTIDE SEQUENCE</scope>
    <source>
        <strain evidence="10">DSM 17368 / JCM 12287 / NRRL B-23963</strain>
    </source>
</reference>
<keyword evidence="6 7" id="KW-0472">Membrane</keyword>
<feature type="transmembrane region" description="Helical" evidence="8">
    <location>
        <begin position="305"/>
        <end position="323"/>
    </location>
</feature>
<evidence type="ECO:0000313" key="9">
    <source>
        <dbReference type="EMBL" id="AEV32715.1"/>
    </source>
</evidence>
<dbReference type="RefSeq" id="WP_014202071.1">
    <property type="nucleotide sequence ID" value="NC_016599.1"/>
</dbReference>
<proteinExistence type="inferred from homology"/>
<dbReference type="PIRSF" id="PIRSF016636">
    <property type="entry name" value="AlgI_DltB"/>
    <property type="match status" value="1"/>
</dbReference>
<feature type="transmembrane region" description="Helical" evidence="8">
    <location>
        <begin position="74"/>
        <end position="93"/>
    </location>
</feature>
<feature type="transmembrane region" description="Helical" evidence="8">
    <location>
        <begin position="404"/>
        <end position="427"/>
    </location>
</feature>